<dbReference type="SUPFAM" id="SSF102114">
    <property type="entry name" value="Radical SAM enzymes"/>
    <property type="match status" value="1"/>
</dbReference>
<dbReference type="PROSITE" id="PS51918">
    <property type="entry name" value="RADICAL_SAM"/>
    <property type="match status" value="1"/>
</dbReference>
<accession>A0A0F9TKR8</accession>
<keyword evidence="2" id="KW-0479">Metal-binding</keyword>
<name>A0A0F9TKR8_9ZZZZ</name>
<protein>
    <recommendedName>
        <fullName evidence="5">Radical SAM core domain-containing protein</fullName>
    </recommendedName>
</protein>
<dbReference type="InterPro" id="IPR013785">
    <property type="entry name" value="Aldolase_TIM"/>
</dbReference>
<dbReference type="Pfam" id="PF04055">
    <property type="entry name" value="Radical_SAM"/>
    <property type="match status" value="1"/>
</dbReference>
<reference evidence="6" key="1">
    <citation type="journal article" date="2015" name="Nature">
        <title>Complex archaea that bridge the gap between prokaryotes and eukaryotes.</title>
        <authorList>
            <person name="Spang A."/>
            <person name="Saw J.H."/>
            <person name="Jorgensen S.L."/>
            <person name="Zaremba-Niedzwiedzka K."/>
            <person name="Martijn J."/>
            <person name="Lind A.E."/>
            <person name="van Eijk R."/>
            <person name="Schleper C."/>
            <person name="Guy L."/>
            <person name="Ettema T.J."/>
        </authorList>
    </citation>
    <scope>NUCLEOTIDE SEQUENCE</scope>
</reference>
<dbReference type="SFLD" id="SFLDS00029">
    <property type="entry name" value="Radical_SAM"/>
    <property type="match status" value="1"/>
</dbReference>
<dbReference type="PANTHER" id="PTHR11228">
    <property type="entry name" value="RADICAL SAM DOMAIN PROTEIN"/>
    <property type="match status" value="1"/>
</dbReference>
<evidence type="ECO:0000313" key="6">
    <source>
        <dbReference type="EMBL" id="KKN41998.1"/>
    </source>
</evidence>
<dbReference type="SFLD" id="SFLDG01067">
    <property type="entry name" value="SPASM/twitch_domain_containing"/>
    <property type="match status" value="1"/>
</dbReference>
<feature type="domain" description="Radical SAM core" evidence="5">
    <location>
        <begin position="32"/>
        <end position="230"/>
    </location>
</feature>
<dbReference type="EMBL" id="LAZR01001611">
    <property type="protein sequence ID" value="KKN41998.1"/>
    <property type="molecule type" value="Genomic_DNA"/>
</dbReference>
<evidence type="ECO:0000256" key="2">
    <source>
        <dbReference type="ARBA" id="ARBA00022723"/>
    </source>
</evidence>
<evidence type="ECO:0000256" key="3">
    <source>
        <dbReference type="ARBA" id="ARBA00023004"/>
    </source>
</evidence>
<dbReference type="PANTHER" id="PTHR11228:SF7">
    <property type="entry name" value="PQQA PEPTIDE CYCLASE"/>
    <property type="match status" value="1"/>
</dbReference>
<dbReference type="CDD" id="cd01335">
    <property type="entry name" value="Radical_SAM"/>
    <property type="match status" value="1"/>
</dbReference>
<dbReference type="AlphaFoldDB" id="A0A0F9TKR8"/>
<organism evidence="6">
    <name type="scientific">marine sediment metagenome</name>
    <dbReference type="NCBI Taxonomy" id="412755"/>
    <lineage>
        <taxon>unclassified sequences</taxon>
        <taxon>metagenomes</taxon>
        <taxon>ecological metagenomes</taxon>
    </lineage>
</organism>
<gene>
    <name evidence="6" type="ORF">LCGC14_0717580</name>
</gene>
<keyword evidence="3" id="KW-0408">Iron</keyword>
<dbReference type="GO" id="GO:0046872">
    <property type="term" value="F:metal ion binding"/>
    <property type="evidence" value="ECO:0007669"/>
    <property type="project" value="UniProtKB-KW"/>
</dbReference>
<sequence>MVNKGNFTAADTLPVKLLQDVEVIEAIKTRGFIPPKHAQIIPTNRCNLKCSFCSCAEDDRKTEMSSALYRRVIHTLSDLGTEAITITGGGEPLLHKDIAFILDYTHGLGIEMGLVTNGLLLSKQDFDLLNKVTWVRISHDDFRPFTREYVRSLKTVVEACPDVDWAFSYVVSRNPELSKIKAVINFANDHGFTHVRLVSDLLDVEHSKVDFVRKALPTLVDVGKVIFQKRTEPERGGACYICHLKPLIAPDGKVYTCCGAQYAFKEPSRSLPKELCLGTYEELGYIQGEDNILPFDGSICDRCYYMDYNRVLKAICTPITKHEEFV</sequence>
<keyword evidence="4" id="KW-0411">Iron-sulfur</keyword>
<dbReference type="GO" id="GO:0051536">
    <property type="term" value="F:iron-sulfur cluster binding"/>
    <property type="evidence" value="ECO:0007669"/>
    <property type="project" value="UniProtKB-KW"/>
</dbReference>
<dbReference type="Gene3D" id="3.20.20.70">
    <property type="entry name" value="Aldolase class I"/>
    <property type="match status" value="1"/>
</dbReference>
<dbReference type="GO" id="GO:0003824">
    <property type="term" value="F:catalytic activity"/>
    <property type="evidence" value="ECO:0007669"/>
    <property type="project" value="InterPro"/>
</dbReference>
<evidence type="ECO:0000259" key="5">
    <source>
        <dbReference type="PROSITE" id="PS51918"/>
    </source>
</evidence>
<proteinExistence type="predicted"/>
<dbReference type="InterPro" id="IPR058240">
    <property type="entry name" value="rSAM_sf"/>
</dbReference>
<dbReference type="InterPro" id="IPR007197">
    <property type="entry name" value="rSAM"/>
</dbReference>
<comment type="caution">
    <text evidence="6">The sequence shown here is derived from an EMBL/GenBank/DDBJ whole genome shotgun (WGS) entry which is preliminary data.</text>
</comment>
<keyword evidence="1" id="KW-0949">S-adenosyl-L-methionine</keyword>
<evidence type="ECO:0000256" key="4">
    <source>
        <dbReference type="ARBA" id="ARBA00023014"/>
    </source>
</evidence>
<evidence type="ECO:0000256" key="1">
    <source>
        <dbReference type="ARBA" id="ARBA00022691"/>
    </source>
</evidence>
<dbReference type="InterPro" id="IPR050377">
    <property type="entry name" value="Radical_SAM_PqqE_MftC-like"/>
</dbReference>